<evidence type="ECO:0000256" key="4">
    <source>
        <dbReference type="ARBA" id="ARBA00022723"/>
    </source>
</evidence>
<evidence type="ECO:0000313" key="15">
    <source>
        <dbReference type="Proteomes" id="UP000255098"/>
    </source>
</evidence>
<dbReference type="GO" id="GO:0009228">
    <property type="term" value="P:thiamine biosynthetic process"/>
    <property type="evidence" value="ECO:0007669"/>
    <property type="project" value="UniProtKB-KW"/>
</dbReference>
<dbReference type="CDD" id="cd00564">
    <property type="entry name" value="TMP_TenI"/>
    <property type="match status" value="1"/>
</dbReference>
<keyword evidence="3 10" id="KW-0808">Transferase</keyword>
<evidence type="ECO:0000256" key="8">
    <source>
        <dbReference type="ARBA" id="ARBA00047851"/>
    </source>
</evidence>
<comment type="function">
    <text evidence="1 10">Condenses 4-methyl-5-(beta-hydroxyethyl)thiazole monophosphate (THZ-P) and 2-methyl-4-amino-5-hydroxymethyl pyrimidine pyrophosphate (HMP-PP) to form thiamine monophosphate (TMP).</text>
</comment>
<dbReference type="RefSeq" id="WP_115249424.1">
    <property type="nucleotide sequence ID" value="NZ_UGSP01000001.1"/>
</dbReference>
<keyword evidence="5 10" id="KW-0460">Magnesium</keyword>
<name>A0A379AS28_AVIAV</name>
<dbReference type="AlphaFoldDB" id="A0A379AS28"/>
<dbReference type="GO" id="GO:0000287">
    <property type="term" value="F:magnesium ion binding"/>
    <property type="evidence" value="ECO:0007669"/>
    <property type="project" value="UniProtKB-UniRule"/>
</dbReference>
<comment type="cofactor">
    <cofactor evidence="10">
        <name>Mg(2+)</name>
        <dbReference type="ChEBI" id="CHEBI:18420"/>
    </cofactor>
    <text evidence="10">Binds 1 Mg(2+) ion per subunit.</text>
</comment>
<dbReference type="FunFam" id="3.20.20.70:FF:000096">
    <property type="entry name" value="Thiamine-phosphate synthase"/>
    <property type="match status" value="1"/>
</dbReference>
<dbReference type="InterPro" id="IPR013785">
    <property type="entry name" value="Aldolase_TIM"/>
</dbReference>
<evidence type="ECO:0000256" key="2">
    <source>
        <dbReference type="ARBA" id="ARBA00005165"/>
    </source>
</evidence>
<proteinExistence type="inferred from homology"/>
<feature type="binding site" evidence="10">
    <location>
        <position position="153"/>
    </location>
    <ligand>
        <name>4-amino-2-methyl-5-(diphosphooxymethyl)pyrimidine</name>
        <dbReference type="ChEBI" id="CHEBI:57841"/>
    </ligand>
</feature>
<protein>
    <recommendedName>
        <fullName evidence="10">Thiamine-phosphate synthase</fullName>
        <shortName evidence="10">TP synthase</shortName>
        <shortName evidence="10">TPS</shortName>
        <ecNumber evidence="10">2.5.1.3</ecNumber>
    </recommendedName>
    <alternativeName>
        <fullName evidence="10">Thiamine-phosphate pyrophosphorylase</fullName>
        <shortName evidence="10">TMP pyrophosphorylase</shortName>
        <shortName evidence="10">TMP-PPase</shortName>
    </alternativeName>
</protein>
<dbReference type="GO" id="GO:0004789">
    <property type="term" value="F:thiamine-phosphate diphosphorylase activity"/>
    <property type="evidence" value="ECO:0007669"/>
    <property type="project" value="UniProtKB-UniRule"/>
</dbReference>
<dbReference type="Proteomes" id="UP000255098">
    <property type="component" value="Unassembled WGS sequence"/>
</dbReference>
<feature type="binding site" evidence="10">
    <location>
        <position position="104"/>
    </location>
    <ligand>
        <name>Mg(2+)</name>
        <dbReference type="ChEBI" id="CHEBI:18420"/>
    </ligand>
</feature>
<feature type="binding site" evidence="10">
    <location>
        <position position="123"/>
    </location>
    <ligand>
        <name>4-amino-2-methyl-5-(diphosphooxymethyl)pyrimidine</name>
        <dbReference type="ChEBI" id="CHEBI:57841"/>
    </ligand>
</feature>
<feature type="binding site" evidence="10">
    <location>
        <position position="84"/>
    </location>
    <ligand>
        <name>4-amino-2-methyl-5-(diphosphooxymethyl)pyrimidine</name>
        <dbReference type="ChEBI" id="CHEBI:57841"/>
    </ligand>
</feature>
<feature type="binding site" evidence="10">
    <location>
        <begin position="202"/>
        <end position="203"/>
    </location>
    <ligand>
        <name>2-[(2R,5Z)-2-carboxy-4-methylthiazol-5(2H)-ylidene]ethyl phosphate</name>
        <dbReference type="ChEBI" id="CHEBI:62899"/>
    </ligand>
</feature>
<reference evidence="14 15" key="1">
    <citation type="submission" date="2018-06" db="EMBL/GenBank/DDBJ databases">
        <authorList>
            <consortium name="Pathogen Informatics"/>
            <person name="Doyle S."/>
        </authorList>
    </citation>
    <scope>NUCLEOTIDE SEQUENCE [LARGE SCALE GENOMIC DNA]</scope>
    <source>
        <strain evidence="15">NCTC 11297</strain>
    </source>
</reference>
<dbReference type="HAMAP" id="MF_00097">
    <property type="entry name" value="TMP_synthase"/>
    <property type="match status" value="1"/>
</dbReference>
<comment type="caution">
    <text evidence="10">Lacks conserved residue(s) required for the propagation of feature annotation.</text>
</comment>
<dbReference type="PANTHER" id="PTHR20857:SF15">
    <property type="entry name" value="THIAMINE-PHOSPHATE SYNTHASE"/>
    <property type="match status" value="1"/>
</dbReference>
<organism evidence="14 15">
    <name type="scientific">Avibacterium avium</name>
    <name type="common">Pasteurella avium</name>
    <dbReference type="NCBI Taxonomy" id="751"/>
    <lineage>
        <taxon>Bacteria</taxon>
        <taxon>Pseudomonadati</taxon>
        <taxon>Pseudomonadota</taxon>
        <taxon>Gammaproteobacteria</taxon>
        <taxon>Pasteurellales</taxon>
        <taxon>Pasteurellaceae</taxon>
        <taxon>Avibacterium</taxon>
    </lineage>
</organism>
<accession>A0A379AS28</accession>
<keyword evidence="15" id="KW-1185">Reference proteome</keyword>
<dbReference type="GO" id="GO:0009229">
    <property type="term" value="P:thiamine diphosphate biosynthetic process"/>
    <property type="evidence" value="ECO:0007669"/>
    <property type="project" value="UniProtKB-UniRule"/>
</dbReference>
<evidence type="ECO:0000256" key="3">
    <source>
        <dbReference type="ARBA" id="ARBA00022679"/>
    </source>
</evidence>
<evidence type="ECO:0000256" key="6">
    <source>
        <dbReference type="ARBA" id="ARBA00022977"/>
    </source>
</evidence>
<dbReference type="SUPFAM" id="SSF51391">
    <property type="entry name" value="Thiamin phosphate synthase"/>
    <property type="match status" value="1"/>
</dbReference>
<dbReference type="PANTHER" id="PTHR20857">
    <property type="entry name" value="THIAMINE-PHOSPHATE PYROPHOSPHORYLASE"/>
    <property type="match status" value="1"/>
</dbReference>
<dbReference type="EMBL" id="UGSP01000001">
    <property type="protein sequence ID" value="SUB24185.1"/>
    <property type="molecule type" value="Genomic_DNA"/>
</dbReference>
<dbReference type="NCBIfam" id="TIGR00693">
    <property type="entry name" value="thiE"/>
    <property type="match status" value="1"/>
</dbReference>
<comment type="catalytic activity">
    <reaction evidence="9 10 11">
        <text>2-[(2R,5Z)-2-carboxy-4-methylthiazol-5(2H)-ylidene]ethyl phosphate + 4-amino-2-methyl-5-(diphosphooxymethyl)pyrimidine + 2 H(+) = thiamine phosphate + CO2 + diphosphate</text>
        <dbReference type="Rhea" id="RHEA:47844"/>
        <dbReference type="ChEBI" id="CHEBI:15378"/>
        <dbReference type="ChEBI" id="CHEBI:16526"/>
        <dbReference type="ChEBI" id="CHEBI:33019"/>
        <dbReference type="ChEBI" id="CHEBI:37575"/>
        <dbReference type="ChEBI" id="CHEBI:57841"/>
        <dbReference type="ChEBI" id="CHEBI:62899"/>
        <dbReference type="EC" id="2.5.1.3"/>
    </reaction>
</comment>
<evidence type="ECO:0000256" key="10">
    <source>
        <dbReference type="HAMAP-Rule" id="MF_00097"/>
    </source>
</evidence>
<evidence type="ECO:0000256" key="5">
    <source>
        <dbReference type="ARBA" id="ARBA00022842"/>
    </source>
</evidence>
<feature type="binding site" evidence="10">
    <location>
        <begin position="150"/>
        <end position="152"/>
    </location>
    <ligand>
        <name>2-[(2R,5Z)-2-carboxy-4-methylthiazol-5(2H)-ylidene]ethyl phosphate</name>
        <dbReference type="ChEBI" id="CHEBI:62899"/>
    </ligand>
</feature>
<evidence type="ECO:0000256" key="1">
    <source>
        <dbReference type="ARBA" id="ARBA00003814"/>
    </source>
</evidence>
<sequence length="221" mass="24470">MDKSILRCYLVAGTQDCRHLPQYDASQPQQTLLERLEQALKAGITCYQFREKGQFSLQDPQQIEQLARQCQDLCKQYNVPFIMNNDVQLAEKLHADGIHVGQKDTPVEQLAHQIEGKMLIGLSVNTLQQAQRHNAFLGVNYYGCGPIFTTFSKEDPSPVVGIHFISTLRQQGINKPLVAIGGIKTEQVPALLQAGADGVAVISNIMQAEDITATIQKILAK</sequence>
<evidence type="ECO:0000313" key="14">
    <source>
        <dbReference type="EMBL" id="SUB24185.1"/>
    </source>
</evidence>
<dbReference type="Pfam" id="PF02581">
    <property type="entry name" value="TMP-TENI"/>
    <property type="match status" value="1"/>
</dbReference>
<evidence type="ECO:0000256" key="9">
    <source>
        <dbReference type="ARBA" id="ARBA00047883"/>
    </source>
</evidence>
<comment type="catalytic activity">
    <reaction evidence="7 10 11">
        <text>4-methyl-5-(2-phosphooxyethyl)-thiazole + 4-amino-2-methyl-5-(diphosphooxymethyl)pyrimidine + H(+) = thiamine phosphate + diphosphate</text>
        <dbReference type="Rhea" id="RHEA:22328"/>
        <dbReference type="ChEBI" id="CHEBI:15378"/>
        <dbReference type="ChEBI" id="CHEBI:33019"/>
        <dbReference type="ChEBI" id="CHEBI:37575"/>
        <dbReference type="ChEBI" id="CHEBI:57841"/>
        <dbReference type="ChEBI" id="CHEBI:58296"/>
        <dbReference type="EC" id="2.5.1.3"/>
    </reaction>
</comment>
<gene>
    <name evidence="10 14" type="primary">thiE</name>
    <name evidence="14" type="ORF">NCTC11297_01214</name>
</gene>
<evidence type="ECO:0000259" key="13">
    <source>
        <dbReference type="Pfam" id="PF02581"/>
    </source>
</evidence>
<keyword evidence="4 10" id="KW-0479">Metal-binding</keyword>
<keyword evidence="6 10" id="KW-0784">Thiamine biosynthesis</keyword>
<evidence type="ECO:0000256" key="12">
    <source>
        <dbReference type="RuleBase" id="RU004253"/>
    </source>
</evidence>
<evidence type="ECO:0000256" key="11">
    <source>
        <dbReference type="RuleBase" id="RU003826"/>
    </source>
</evidence>
<feature type="binding site" evidence="10">
    <location>
        <begin position="48"/>
        <end position="52"/>
    </location>
    <ligand>
        <name>4-amino-2-methyl-5-(diphosphooxymethyl)pyrimidine</name>
        <dbReference type="ChEBI" id="CHEBI:57841"/>
    </ligand>
</feature>
<dbReference type="InterPro" id="IPR022998">
    <property type="entry name" value="ThiamineP_synth_TenI"/>
</dbReference>
<dbReference type="Gene3D" id="3.20.20.70">
    <property type="entry name" value="Aldolase class I"/>
    <property type="match status" value="1"/>
</dbReference>
<dbReference type="GeneID" id="300133422"/>
<comment type="pathway">
    <text evidence="2 10 12">Cofactor biosynthesis; thiamine diphosphate biosynthesis; thiamine phosphate from 4-amino-2-methyl-5-diphosphomethylpyrimidine and 4-methyl-5-(2-phosphoethyl)-thiazole: step 1/1.</text>
</comment>
<comment type="similarity">
    <text evidence="10 11">Belongs to the thiamine-phosphate synthase family.</text>
</comment>
<feature type="domain" description="Thiamine phosphate synthase/TenI" evidence="13">
    <location>
        <begin position="25"/>
        <end position="205"/>
    </location>
</feature>
<dbReference type="EC" id="2.5.1.3" evidence="10"/>
<dbReference type="InterPro" id="IPR036206">
    <property type="entry name" value="ThiamineP_synth_sf"/>
</dbReference>
<dbReference type="UniPathway" id="UPA00060">
    <property type="reaction ID" value="UER00141"/>
</dbReference>
<feature type="binding site" evidence="10">
    <location>
        <position position="182"/>
    </location>
    <ligand>
        <name>2-[(2R,5Z)-2-carboxy-4-methylthiazol-5(2H)-ylidene]ethyl phosphate</name>
        <dbReference type="ChEBI" id="CHEBI:62899"/>
    </ligand>
</feature>
<dbReference type="InterPro" id="IPR034291">
    <property type="entry name" value="TMP_synthase"/>
</dbReference>
<evidence type="ECO:0000256" key="7">
    <source>
        <dbReference type="ARBA" id="ARBA00047334"/>
    </source>
</evidence>
<comment type="catalytic activity">
    <reaction evidence="8 10 11">
        <text>2-(2-carboxy-4-methylthiazol-5-yl)ethyl phosphate + 4-amino-2-methyl-5-(diphosphooxymethyl)pyrimidine + 2 H(+) = thiamine phosphate + CO2 + diphosphate</text>
        <dbReference type="Rhea" id="RHEA:47848"/>
        <dbReference type="ChEBI" id="CHEBI:15378"/>
        <dbReference type="ChEBI" id="CHEBI:16526"/>
        <dbReference type="ChEBI" id="CHEBI:33019"/>
        <dbReference type="ChEBI" id="CHEBI:37575"/>
        <dbReference type="ChEBI" id="CHEBI:57841"/>
        <dbReference type="ChEBI" id="CHEBI:62890"/>
        <dbReference type="EC" id="2.5.1.3"/>
    </reaction>
</comment>
<dbReference type="GO" id="GO:0005737">
    <property type="term" value="C:cytoplasm"/>
    <property type="evidence" value="ECO:0007669"/>
    <property type="project" value="TreeGrafter"/>
</dbReference>